<keyword evidence="1" id="KW-1133">Transmembrane helix</keyword>
<dbReference type="InParanoid" id="A0A2H3DAM8"/>
<dbReference type="STRING" id="47427.A0A2H3DAM8"/>
<dbReference type="Proteomes" id="UP000217790">
    <property type="component" value="Unassembled WGS sequence"/>
</dbReference>
<evidence type="ECO:0000256" key="1">
    <source>
        <dbReference type="SAM" id="Phobius"/>
    </source>
</evidence>
<name>A0A2H3DAM8_ARMGA</name>
<feature type="transmembrane region" description="Helical" evidence="1">
    <location>
        <begin position="35"/>
        <end position="56"/>
    </location>
</feature>
<evidence type="ECO:0000313" key="3">
    <source>
        <dbReference type="Proteomes" id="UP000217790"/>
    </source>
</evidence>
<dbReference type="PANTHER" id="PTHR40465">
    <property type="entry name" value="CHROMOSOME 1, WHOLE GENOME SHOTGUN SEQUENCE"/>
    <property type="match status" value="1"/>
</dbReference>
<keyword evidence="1" id="KW-0472">Membrane</keyword>
<accession>A0A2H3DAM8</accession>
<keyword evidence="1" id="KW-0812">Transmembrane</keyword>
<protein>
    <submittedName>
        <fullName evidence="2">Uncharacterized protein</fullName>
    </submittedName>
</protein>
<keyword evidence="3" id="KW-1185">Reference proteome</keyword>
<sequence length="193" mass="21770">MYRFFSVRICKTAPRYNMLPVPASYLVEWLTGPQIVGYLLYWGLFGTLSMQLYLYYLAFPKDRRSIKYLVYGIYIVEFAQTILVSHEAFAMFGYGFGDLDALTEVHFNWLIVPIMTAVTASVGQSFYAYRIYILSRSRIVSAFVICASLTSFVAAMITGVLTQASGIKDRETSISLGVISQLDNPVFVVPVHS</sequence>
<dbReference type="AlphaFoldDB" id="A0A2H3DAM8"/>
<dbReference type="EMBL" id="KZ293672">
    <property type="protein sequence ID" value="PBK88482.1"/>
    <property type="molecule type" value="Genomic_DNA"/>
</dbReference>
<organism evidence="2 3">
    <name type="scientific">Armillaria gallica</name>
    <name type="common">Bulbous honey fungus</name>
    <name type="synonym">Armillaria bulbosa</name>
    <dbReference type="NCBI Taxonomy" id="47427"/>
    <lineage>
        <taxon>Eukaryota</taxon>
        <taxon>Fungi</taxon>
        <taxon>Dikarya</taxon>
        <taxon>Basidiomycota</taxon>
        <taxon>Agaricomycotina</taxon>
        <taxon>Agaricomycetes</taxon>
        <taxon>Agaricomycetidae</taxon>
        <taxon>Agaricales</taxon>
        <taxon>Marasmiineae</taxon>
        <taxon>Physalacriaceae</taxon>
        <taxon>Armillaria</taxon>
    </lineage>
</organism>
<proteinExistence type="predicted"/>
<feature type="transmembrane region" description="Helical" evidence="1">
    <location>
        <begin position="106"/>
        <end position="127"/>
    </location>
</feature>
<reference evidence="3" key="1">
    <citation type="journal article" date="2017" name="Nat. Ecol. Evol.">
        <title>Genome expansion and lineage-specific genetic innovations in the forest pathogenic fungi Armillaria.</title>
        <authorList>
            <person name="Sipos G."/>
            <person name="Prasanna A.N."/>
            <person name="Walter M.C."/>
            <person name="O'Connor E."/>
            <person name="Balint B."/>
            <person name="Krizsan K."/>
            <person name="Kiss B."/>
            <person name="Hess J."/>
            <person name="Varga T."/>
            <person name="Slot J."/>
            <person name="Riley R."/>
            <person name="Boka B."/>
            <person name="Rigling D."/>
            <person name="Barry K."/>
            <person name="Lee J."/>
            <person name="Mihaltcheva S."/>
            <person name="LaButti K."/>
            <person name="Lipzen A."/>
            <person name="Waldron R."/>
            <person name="Moloney N.M."/>
            <person name="Sperisen C."/>
            <person name="Kredics L."/>
            <person name="Vagvoelgyi C."/>
            <person name="Patrignani A."/>
            <person name="Fitzpatrick D."/>
            <person name="Nagy I."/>
            <person name="Doyle S."/>
            <person name="Anderson J.B."/>
            <person name="Grigoriev I.V."/>
            <person name="Gueldener U."/>
            <person name="Muensterkoetter M."/>
            <person name="Nagy L.G."/>
        </authorList>
    </citation>
    <scope>NUCLEOTIDE SEQUENCE [LARGE SCALE GENOMIC DNA]</scope>
    <source>
        <strain evidence="3">Ar21-2</strain>
    </source>
</reference>
<gene>
    <name evidence="2" type="ORF">ARMGADRAFT_1167950</name>
</gene>
<dbReference type="OrthoDB" id="3053835at2759"/>
<dbReference type="PANTHER" id="PTHR40465:SF1">
    <property type="entry name" value="DUF6534 DOMAIN-CONTAINING PROTEIN"/>
    <property type="match status" value="1"/>
</dbReference>
<evidence type="ECO:0000313" key="2">
    <source>
        <dbReference type="EMBL" id="PBK88482.1"/>
    </source>
</evidence>
<feature type="transmembrane region" description="Helical" evidence="1">
    <location>
        <begin position="139"/>
        <end position="161"/>
    </location>
</feature>
<feature type="transmembrane region" description="Helical" evidence="1">
    <location>
        <begin position="68"/>
        <end position="94"/>
    </location>
</feature>